<name>A0A8J4LMG3_9CHLO</name>
<feature type="compositionally biased region" description="Gly residues" evidence="1">
    <location>
        <begin position="112"/>
        <end position="129"/>
    </location>
</feature>
<protein>
    <submittedName>
        <fullName evidence="3">Uncharacterized protein</fullName>
    </submittedName>
</protein>
<reference evidence="3" key="1">
    <citation type="journal article" date="2021" name="Proc. Natl. Acad. Sci. U.S.A.">
        <title>Three genomes in the algal genus Volvox reveal the fate of a haploid sex-determining region after a transition to homothallism.</title>
        <authorList>
            <person name="Yamamoto K."/>
            <person name="Hamaji T."/>
            <person name="Kawai-Toyooka H."/>
            <person name="Matsuzaki R."/>
            <person name="Takahashi F."/>
            <person name="Nishimura Y."/>
            <person name="Kawachi M."/>
            <person name="Noguchi H."/>
            <person name="Minakuchi Y."/>
            <person name="Umen J.G."/>
            <person name="Toyoda A."/>
            <person name="Nozaki H."/>
        </authorList>
    </citation>
    <scope>NUCLEOTIDE SEQUENCE</scope>
    <source>
        <strain evidence="3">NIES-3785</strain>
    </source>
</reference>
<organism evidence="3 4">
    <name type="scientific">Volvox reticuliferus</name>
    <dbReference type="NCBI Taxonomy" id="1737510"/>
    <lineage>
        <taxon>Eukaryota</taxon>
        <taxon>Viridiplantae</taxon>
        <taxon>Chlorophyta</taxon>
        <taxon>core chlorophytes</taxon>
        <taxon>Chlorophyceae</taxon>
        <taxon>CS clade</taxon>
        <taxon>Chlamydomonadales</taxon>
        <taxon>Volvocaceae</taxon>
        <taxon>Volvox</taxon>
    </lineage>
</organism>
<feature type="non-terminal residue" evidence="3">
    <location>
        <position position="159"/>
    </location>
</feature>
<gene>
    <name evidence="3" type="ORF">Vretimale_7715</name>
</gene>
<feature type="region of interest" description="Disordered" evidence="1">
    <location>
        <begin position="104"/>
        <end position="159"/>
    </location>
</feature>
<keyword evidence="2" id="KW-1133">Transmembrane helix</keyword>
<evidence type="ECO:0000313" key="3">
    <source>
        <dbReference type="EMBL" id="GIM02920.1"/>
    </source>
</evidence>
<sequence>PGGPPVRVTPQQQAAKRRATNKALAFNLVTPFTAMALVSMTLISNRGLTVQTLQTTQGRTADQRHAFVWPAPVMGALTAAAKDAALNNNGAASPYHTASTFSAAATSAGTAPGQGGQPGQGPPGQGGSAPPGHLELPAELIALMSGSMSMSSDPLSNGG</sequence>
<keyword evidence="2" id="KW-0812">Transmembrane</keyword>
<dbReference type="AlphaFoldDB" id="A0A8J4LMG3"/>
<evidence type="ECO:0000313" key="4">
    <source>
        <dbReference type="Proteomes" id="UP000722791"/>
    </source>
</evidence>
<evidence type="ECO:0000256" key="1">
    <source>
        <dbReference type="SAM" id="MobiDB-lite"/>
    </source>
</evidence>
<accession>A0A8J4LMG3</accession>
<proteinExistence type="predicted"/>
<dbReference type="EMBL" id="BNCQ01000013">
    <property type="protein sequence ID" value="GIM02920.1"/>
    <property type="molecule type" value="Genomic_DNA"/>
</dbReference>
<evidence type="ECO:0000256" key="2">
    <source>
        <dbReference type="SAM" id="Phobius"/>
    </source>
</evidence>
<dbReference type="Proteomes" id="UP000722791">
    <property type="component" value="Unassembled WGS sequence"/>
</dbReference>
<comment type="caution">
    <text evidence="3">The sequence shown here is derived from an EMBL/GenBank/DDBJ whole genome shotgun (WGS) entry which is preliminary data.</text>
</comment>
<keyword evidence="2" id="KW-0472">Membrane</keyword>
<feature type="transmembrane region" description="Helical" evidence="2">
    <location>
        <begin position="24"/>
        <end position="43"/>
    </location>
</feature>
<feature type="non-terminal residue" evidence="3">
    <location>
        <position position="1"/>
    </location>
</feature>